<reference evidence="2 3" key="1">
    <citation type="submission" date="2021-03" db="EMBL/GenBank/DDBJ databases">
        <title>Sequencing the genomes of 1000 actinobacteria strains.</title>
        <authorList>
            <person name="Klenk H.-P."/>
        </authorList>
    </citation>
    <scope>NUCLEOTIDE SEQUENCE [LARGE SCALE GENOMIC DNA]</scope>
    <source>
        <strain evidence="2 3">DSM 24221</strain>
    </source>
</reference>
<sequence>METLRSIVVLVHLIGFAALFGAWLVEAVSGRREITKLMNWGLAIALVAGLALAAPWGLGDGDLNHMKVGIKLIVVVIVGALLGIGAAKQKRTGSVPAGLFWSVGILTAANAGLAVIW</sequence>
<comment type="caution">
    <text evidence="2">The sequence shown here is derived from an EMBL/GenBank/DDBJ whole genome shotgun (WGS) entry which is preliminary data.</text>
</comment>
<protein>
    <submittedName>
        <fullName evidence="2">Uncharacterized membrane protein YcaP (DUF421 family)</fullName>
    </submittedName>
</protein>
<evidence type="ECO:0000313" key="2">
    <source>
        <dbReference type="EMBL" id="MBP2437184.1"/>
    </source>
</evidence>
<proteinExistence type="predicted"/>
<feature type="transmembrane region" description="Helical" evidence="1">
    <location>
        <begin position="37"/>
        <end position="56"/>
    </location>
</feature>
<feature type="transmembrane region" description="Helical" evidence="1">
    <location>
        <begin position="6"/>
        <end position="25"/>
    </location>
</feature>
<gene>
    <name evidence="2" type="ORF">JOF34_001770</name>
</gene>
<evidence type="ECO:0000256" key="1">
    <source>
        <dbReference type="SAM" id="Phobius"/>
    </source>
</evidence>
<dbReference type="Proteomes" id="UP001519362">
    <property type="component" value="Unassembled WGS sequence"/>
</dbReference>
<keyword evidence="1" id="KW-0472">Membrane</keyword>
<keyword evidence="3" id="KW-1185">Reference proteome</keyword>
<keyword evidence="1" id="KW-0812">Transmembrane</keyword>
<evidence type="ECO:0000313" key="3">
    <source>
        <dbReference type="Proteomes" id="UP001519362"/>
    </source>
</evidence>
<dbReference type="EMBL" id="JAGIOL010000001">
    <property type="protein sequence ID" value="MBP2437184.1"/>
    <property type="molecule type" value="Genomic_DNA"/>
</dbReference>
<organism evidence="2 3">
    <name type="scientific">Microbacterium amylolyticum</name>
    <dbReference type="NCBI Taxonomy" id="936337"/>
    <lineage>
        <taxon>Bacteria</taxon>
        <taxon>Bacillati</taxon>
        <taxon>Actinomycetota</taxon>
        <taxon>Actinomycetes</taxon>
        <taxon>Micrococcales</taxon>
        <taxon>Microbacteriaceae</taxon>
        <taxon>Microbacterium</taxon>
    </lineage>
</organism>
<keyword evidence="1" id="KW-1133">Transmembrane helix</keyword>
<name>A0ABS4ZIV1_9MICO</name>
<feature type="transmembrane region" description="Helical" evidence="1">
    <location>
        <begin position="68"/>
        <end position="87"/>
    </location>
</feature>
<dbReference type="RefSeq" id="WP_165134611.1">
    <property type="nucleotide sequence ID" value="NZ_CP049253.1"/>
</dbReference>
<accession>A0ABS4ZIV1</accession>
<feature type="transmembrane region" description="Helical" evidence="1">
    <location>
        <begin position="99"/>
        <end position="116"/>
    </location>
</feature>